<evidence type="ECO:0000259" key="4">
    <source>
        <dbReference type="PROSITE" id="PS50949"/>
    </source>
</evidence>
<dbReference type="GO" id="GO:0003677">
    <property type="term" value="F:DNA binding"/>
    <property type="evidence" value="ECO:0007669"/>
    <property type="project" value="UniProtKB-KW"/>
</dbReference>
<accession>H1LHQ4</accession>
<dbReference type="InterPro" id="IPR050679">
    <property type="entry name" value="Bact_HTH_transcr_reg"/>
</dbReference>
<dbReference type="CDD" id="cd07377">
    <property type="entry name" value="WHTH_GntR"/>
    <property type="match status" value="1"/>
</dbReference>
<dbReference type="PATRIC" id="fig|797516.3.peg.1921"/>
<dbReference type="HOGENOM" id="CLU_063236_1_0_9"/>
<dbReference type="Proteomes" id="UP000005025">
    <property type="component" value="Unassembled WGS sequence"/>
</dbReference>
<keyword evidence="2" id="KW-0238">DNA-binding</keyword>
<protein>
    <submittedName>
        <fullName evidence="5">Transcriptional regulator, GntR family</fullName>
    </submittedName>
</protein>
<proteinExistence type="predicted"/>
<keyword evidence="3" id="KW-0804">Transcription</keyword>
<dbReference type="STRING" id="797516.HMPREF9104_02145"/>
<feature type="domain" description="HTH gntR-type" evidence="4">
    <location>
        <begin position="4"/>
        <end position="72"/>
    </location>
</feature>
<dbReference type="InterPro" id="IPR036390">
    <property type="entry name" value="WH_DNA-bd_sf"/>
</dbReference>
<reference evidence="5 6" key="1">
    <citation type="submission" date="2011-09" db="EMBL/GenBank/DDBJ databases">
        <authorList>
            <person name="Weinstock G."/>
            <person name="Sodergren E."/>
            <person name="Clifton S."/>
            <person name="Fulton L."/>
            <person name="Fulton B."/>
            <person name="Courtney L."/>
            <person name="Fronick C."/>
            <person name="Harrison M."/>
            <person name="Strong C."/>
            <person name="Farmer C."/>
            <person name="Delahaunty K."/>
            <person name="Markovic C."/>
            <person name="Hall O."/>
            <person name="Minx P."/>
            <person name="Tomlinson C."/>
            <person name="Mitreva M."/>
            <person name="Hou S."/>
            <person name="Chen J."/>
            <person name="Wollam A."/>
            <person name="Pepin K.H."/>
            <person name="Johnson M."/>
            <person name="Bhonagiri V."/>
            <person name="Zhang X."/>
            <person name="Suruliraj S."/>
            <person name="Warren W."/>
            <person name="Chinwalla A."/>
            <person name="Mardis E.R."/>
            <person name="Wilson R.K."/>
        </authorList>
    </citation>
    <scope>NUCLEOTIDE SEQUENCE [LARGE SCALE GENOMIC DNA]</scope>
    <source>
        <strain evidence="5 6">F0435</strain>
    </source>
</reference>
<dbReference type="Gene3D" id="1.10.10.10">
    <property type="entry name" value="Winged helix-like DNA-binding domain superfamily/Winged helix DNA-binding domain"/>
    <property type="match status" value="1"/>
</dbReference>
<dbReference type="PROSITE" id="PS50949">
    <property type="entry name" value="HTH_GNTR"/>
    <property type="match status" value="1"/>
</dbReference>
<gene>
    <name evidence="5" type="ORF">HMPREF9104_02145</name>
</gene>
<dbReference type="InterPro" id="IPR000524">
    <property type="entry name" value="Tscrpt_reg_HTH_GntR"/>
</dbReference>
<name>H1LHQ4_9LACO</name>
<evidence type="ECO:0000256" key="2">
    <source>
        <dbReference type="ARBA" id="ARBA00023125"/>
    </source>
</evidence>
<comment type="caution">
    <text evidence="5">The sequence shown here is derived from an EMBL/GenBank/DDBJ whole genome shotgun (WGS) entry which is preliminary data.</text>
</comment>
<dbReference type="PRINTS" id="PR00035">
    <property type="entry name" value="HTHGNTR"/>
</dbReference>
<dbReference type="SUPFAM" id="SSF46785">
    <property type="entry name" value="Winged helix' DNA-binding domain"/>
    <property type="match status" value="1"/>
</dbReference>
<evidence type="ECO:0000256" key="3">
    <source>
        <dbReference type="ARBA" id="ARBA00023163"/>
    </source>
</evidence>
<dbReference type="InterPro" id="IPR036388">
    <property type="entry name" value="WH-like_DNA-bd_sf"/>
</dbReference>
<evidence type="ECO:0000313" key="5">
    <source>
        <dbReference type="EMBL" id="EHO50236.1"/>
    </source>
</evidence>
<dbReference type="GO" id="GO:0003700">
    <property type="term" value="F:DNA-binding transcription factor activity"/>
    <property type="evidence" value="ECO:0007669"/>
    <property type="project" value="InterPro"/>
</dbReference>
<dbReference type="EMBL" id="AGRJ01000189">
    <property type="protein sequence ID" value="EHO50236.1"/>
    <property type="molecule type" value="Genomic_DNA"/>
</dbReference>
<keyword evidence="1" id="KW-0805">Transcription regulation</keyword>
<dbReference type="PANTHER" id="PTHR44846">
    <property type="entry name" value="MANNOSYL-D-GLYCERATE TRANSPORT/METABOLISM SYSTEM REPRESSOR MNGR-RELATED"/>
    <property type="match status" value="1"/>
</dbReference>
<sequence>MHHSPKYVQIYNQILKMIKQMQFPPGSKLPSEEVLSSEFNVSRVTLRTALSLLKEDGVIQSIHGQGHFVVQTNEDIDYQGIEVLESPVSKSLNLKITDREVYYHDNKGSEFTDKIFGVNDANYLTLNIWYKNQDQNIANNLSILLPETVKEFGVDLSNKDQFVQFLEKDIYKKVVNSRLTITISDRPINTFKRKFAPTHSLILMTEDLYGANGLMIAQNKYYIPSTLFRTTLMRYPGELVRN</sequence>
<dbReference type="AlphaFoldDB" id="H1LHQ4"/>
<dbReference type="Pfam" id="PF00392">
    <property type="entry name" value="GntR"/>
    <property type="match status" value="1"/>
</dbReference>
<dbReference type="PANTHER" id="PTHR44846:SF1">
    <property type="entry name" value="MANNOSYL-D-GLYCERATE TRANSPORT_METABOLISM SYSTEM REPRESSOR MNGR-RELATED"/>
    <property type="match status" value="1"/>
</dbReference>
<evidence type="ECO:0000313" key="6">
    <source>
        <dbReference type="Proteomes" id="UP000005025"/>
    </source>
</evidence>
<dbReference type="SMART" id="SM00345">
    <property type="entry name" value="HTH_GNTR"/>
    <property type="match status" value="1"/>
</dbReference>
<dbReference type="RefSeq" id="WP_008857300.1">
    <property type="nucleotide sequence ID" value="NZ_JH591047.1"/>
</dbReference>
<evidence type="ECO:0000256" key="1">
    <source>
        <dbReference type="ARBA" id="ARBA00023015"/>
    </source>
</evidence>
<organism evidence="5 6">
    <name type="scientific">Lentilactobacillus kisonensis F0435</name>
    <dbReference type="NCBI Taxonomy" id="797516"/>
    <lineage>
        <taxon>Bacteria</taxon>
        <taxon>Bacillati</taxon>
        <taxon>Bacillota</taxon>
        <taxon>Bacilli</taxon>
        <taxon>Lactobacillales</taxon>
        <taxon>Lactobacillaceae</taxon>
        <taxon>Lentilactobacillus</taxon>
    </lineage>
</organism>
<dbReference type="GO" id="GO:0045892">
    <property type="term" value="P:negative regulation of DNA-templated transcription"/>
    <property type="evidence" value="ECO:0007669"/>
    <property type="project" value="TreeGrafter"/>
</dbReference>
<dbReference type="OrthoDB" id="9815017at2"/>